<gene>
    <name evidence="7" type="ORF">DR950_33050</name>
</gene>
<dbReference type="InterPro" id="IPR036059">
    <property type="entry name" value="TldD/PmbA_sf"/>
</dbReference>
<evidence type="ECO:0000259" key="6">
    <source>
        <dbReference type="Pfam" id="PF19289"/>
    </source>
</evidence>
<proteinExistence type="inferred from homology"/>
<evidence type="ECO:0000259" key="5">
    <source>
        <dbReference type="Pfam" id="PF01523"/>
    </source>
</evidence>
<dbReference type="GO" id="GO:0006508">
    <property type="term" value="P:proteolysis"/>
    <property type="evidence" value="ECO:0007669"/>
    <property type="project" value="UniProtKB-KW"/>
</dbReference>
<dbReference type="GO" id="GO:0008237">
    <property type="term" value="F:metallopeptidase activity"/>
    <property type="evidence" value="ECO:0007669"/>
    <property type="project" value="UniProtKB-KW"/>
</dbReference>
<keyword evidence="2" id="KW-0645">Protease</keyword>
<sequence>MRWPETRWTGNDAVRAPLWRRTATLRDLGARLPPIPPADRSGAPHGRAVDPAFLALPLRPLADAALARARELGASHADFRLERIRSASWRLRDARPAGTSDSVQLGFAVRVVLDGAWGFAAGVDLTPDAAARVAEQAVAVARLSGGISRAAGSTERVELAGEPVHRDVTWVSAYEVNPFEVPDAEKTALLAERSSRLLAAEGVSHVQAALRTVQENKFYADTAGTVTTQQRIRVHSDLEATSVDERTGAFDSMTTLAPPVGRGYEYVTGTGWDWDAELAELPVLLAEKMRAPSVEAGRYDLVIDPTNLWLTIHESIGHATELDRALGYEAAYAGTSFATFDQLGSLKYGSELMHVTGDRTAEHGLSTIGYDDEGVATQSWDLVRDGVLVGYQLDRRIAALKGFERSNGCAFADSPAHVPVQRMANVSLRPAADGPDTAGLVGQVENGLYIVGDRSWSIDQQRYNFQFTGQRAYAIKDGELAGQVKDFAYQATTTDFWGSMAAVGGPQTYFLGGAFNCGKAQPGQIAAVSHGCPSALFRNVNVLNTQQEAGH</sequence>
<evidence type="ECO:0000256" key="4">
    <source>
        <dbReference type="ARBA" id="ARBA00023049"/>
    </source>
</evidence>
<protein>
    <submittedName>
        <fullName evidence="7">TldD/PmbA family protein</fullName>
    </submittedName>
</protein>
<dbReference type="InterPro" id="IPR051463">
    <property type="entry name" value="Peptidase_U62_metallo"/>
</dbReference>
<dbReference type="FunFam" id="3.30.2290.10:FF:000003">
    <property type="entry name" value="Zinc-dependent protease, TldD/PmbA family"/>
    <property type="match status" value="1"/>
</dbReference>
<feature type="domain" description="Metalloprotease TldD/E C-terminal" evidence="6">
    <location>
        <begin position="297"/>
        <end position="542"/>
    </location>
</feature>
<dbReference type="EMBL" id="QVIG01000001">
    <property type="protein sequence ID" value="RGD61929.1"/>
    <property type="molecule type" value="Genomic_DNA"/>
</dbReference>
<dbReference type="Gene3D" id="3.30.2290.10">
    <property type="entry name" value="PmbA/TldD superfamily"/>
    <property type="match status" value="1"/>
</dbReference>
<dbReference type="Proteomes" id="UP000263377">
    <property type="component" value="Unassembled WGS sequence"/>
</dbReference>
<evidence type="ECO:0000256" key="2">
    <source>
        <dbReference type="ARBA" id="ARBA00022670"/>
    </source>
</evidence>
<dbReference type="PANTHER" id="PTHR30624:SF10">
    <property type="entry name" value="CONSERVED PROTEIN"/>
    <property type="match status" value="1"/>
</dbReference>
<dbReference type="InterPro" id="IPR002510">
    <property type="entry name" value="Metalloprtase-TldD/E_N"/>
</dbReference>
<dbReference type="PANTHER" id="PTHR30624">
    <property type="entry name" value="UNCHARACTERIZED PROTEIN TLDD AND PMBA"/>
    <property type="match status" value="1"/>
</dbReference>
<keyword evidence="4" id="KW-0482">Metalloprotease</keyword>
<keyword evidence="3" id="KW-0378">Hydrolase</keyword>
<accession>A0A373A1I5</accession>
<reference evidence="7 8" key="1">
    <citation type="submission" date="2018-08" db="EMBL/GenBank/DDBJ databases">
        <title>Diversity &amp; Physiological Properties of Lignin-Decomposing Actinobacteria from Soil.</title>
        <authorList>
            <person name="Roh S.G."/>
            <person name="Kim S.B."/>
        </authorList>
    </citation>
    <scope>NUCLEOTIDE SEQUENCE [LARGE SCALE GENOMIC DNA]</scope>
    <source>
        <strain evidence="7 8">MMS17-GH009</strain>
    </source>
</reference>
<dbReference type="Pfam" id="PF01523">
    <property type="entry name" value="PmbA_TldD_1st"/>
    <property type="match status" value="1"/>
</dbReference>
<feature type="domain" description="Metalloprotease TldD/E N-terminal" evidence="5">
    <location>
        <begin position="77"/>
        <end position="141"/>
    </location>
</feature>
<evidence type="ECO:0000313" key="7">
    <source>
        <dbReference type="EMBL" id="RGD61929.1"/>
    </source>
</evidence>
<dbReference type="InterPro" id="IPR045569">
    <property type="entry name" value="Metalloprtase-TldD/E_C"/>
</dbReference>
<dbReference type="SUPFAM" id="SSF111283">
    <property type="entry name" value="Putative modulator of DNA gyrase, PmbA/TldD"/>
    <property type="match status" value="1"/>
</dbReference>
<dbReference type="GO" id="GO:0005829">
    <property type="term" value="C:cytosol"/>
    <property type="evidence" value="ECO:0007669"/>
    <property type="project" value="TreeGrafter"/>
</dbReference>
<keyword evidence="8" id="KW-1185">Reference proteome</keyword>
<organism evidence="7 8">
    <name type="scientific">Kitasatospora xanthocidica</name>
    <dbReference type="NCBI Taxonomy" id="83382"/>
    <lineage>
        <taxon>Bacteria</taxon>
        <taxon>Bacillati</taxon>
        <taxon>Actinomycetota</taxon>
        <taxon>Actinomycetes</taxon>
        <taxon>Kitasatosporales</taxon>
        <taxon>Streptomycetaceae</taxon>
        <taxon>Kitasatospora</taxon>
    </lineage>
</organism>
<evidence type="ECO:0000256" key="1">
    <source>
        <dbReference type="ARBA" id="ARBA00005836"/>
    </source>
</evidence>
<comment type="caution">
    <text evidence="7">The sequence shown here is derived from an EMBL/GenBank/DDBJ whole genome shotgun (WGS) entry which is preliminary data.</text>
</comment>
<evidence type="ECO:0000313" key="8">
    <source>
        <dbReference type="Proteomes" id="UP000263377"/>
    </source>
</evidence>
<evidence type="ECO:0000256" key="3">
    <source>
        <dbReference type="ARBA" id="ARBA00022801"/>
    </source>
</evidence>
<name>A0A373A1I5_9ACTN</name>
<dbReference type="InterPro" id="IPR035068">
    <property type="entry name" value="TldD/PmbA_N"/>
</dbReference>
<dbReference type="AlphaFoldDB" id="A0A373A1I5"/>
<dbReference type="Pfam" id="PF19289">
    <property type="entry name" value="PmbA_TldD_3rd"/>
    <property type="match status" value="1"/>
</dbReference>
<comment type="similarity">
    <text evidence="1">Belongs to the peptidase U62 family.</text>
</comment>